<evidence type="ECO:0000256" key="2">
    <source>
        <dbReference type="ARBA" id="ARBA00008653"/>
    </source>
</evidence>
<dbReference type="Gene3D" id="2.40.50.140">
    <property type="entry name" value="Nucleic acid-binding proteins"/>
    <property type="match status" value="1"/>
</dbReference>
<comment type="caution">
    <text evidence="20">The sequence shown here is derived from an EMBL/GenBank/DDBJ whole genome shotgun (WGS) entry which is preliminary data.</text>
</comment>
<dbReference type="PANTHER" id="PTHR10947:SF0">
    <property type="entry name" value="PHENYLALANINE--TRNA LIGASE BETA SUBUNIT"/>
    <property type="match status" value="1"/>
</dbReference>
<comment type="subunit">
    <text evidence="3 15">Tetramer of two alpha and two beta subunits.</text>
</comment>
<dbReference type="InterPro" id="IPR045864">
    <property type="entry name" value="aa-tRNA-synth_II/BPL/LPL"/>
</dbReference>
<dbReference type="NCBIfam" id="NF045760">
    <property type="entry name" value="YtpR"/>
    <property type="match status" value="1"/>
</dbReference>
<dbReference type="RefSeq" id="WP_074631045.1">
    <property type="nucleotide sequence ID" value="NZ_FNKY01000001.1"/>
</dbReference>
<dbReference type="InterPro" id="IPR005146">
    <property type="entry name" value="B3/B4_tRNA-bd"/>
</dbReference>
<comment type="catalytic activity">
    <reaction evidence="14 15">
        <text>tRNA(Phe) + L-phenylalanine + ATP = L-phenylalanyl-tRNA(Phe) + AMP + diphosphate + H(+)</text>
        <dbReference type="Rhea" id="RHEA:19413"/>
        <dbReference type="Rhea" id="RHEA-COMP:9668"/>
        <dbReference type="Rhea" id="RHEA-COMP:9699"/>
        <dbReference type="ChEBI" id="CHEBI:15378"/>
        <dbReference type="ChEBI" id="CHEBI:30616"/>
        <dbReference type="ChEBI" id="CHEBI:33019"/>
        <dbReference type="ChEBI" id="CHEBI:58095"/>
        <dbReference type="ChEBI" id="CHEBI:78442"/>
        <dbReference type="ChEBI" id="CHEBI:78531"/>
        <dbReference type="ChEBI" id="CHEBI:456215"/>
        <dbReference type="EC" id="6.1.1.20"/>
    </reaction>
</comment>
<gene>
    <name evidence="15" type="primary">pheT</name>
    <name evidence="20" type="ORF">SAMN05216402_0938</name>
</gene>
<evidence type="ECO:0000256" key="1">
    <source>
        <dbReference type="ARBA" id="ARBA00004496"/>
    </source>
</evidence>
<dbReference type="Pfam" id="PF17759">
    <property type="entry name" value="tRNA_synthFbeta"/>
    <property type="match status" value="1"/>
</dbReference>
<comment type="similarity">
    <text evidence="2 15">Belongs to the phenylalanyl-tRNA synthetase beta subunit family. Type 1 subfamily.</text>
</comment>
<dbReference type="InterPro" id="IPR033714">
    <property type="entry name" value="tRNA_bind_bactPheRS"/>
</dbReference>
<evidence type="ECO:0000256" key="15">
    <source>
        <dbReference type="HAMAP-Rule" id="MF_00283"/>
    </source>
</evidence>
<evidence type="ECO:0000313" key="21">
    <source>
        <dbReference type="Proteomes" id="UP000183471"/>
    </source>
</evidence>
<dbReference type="PROSITE" id="PS51447">
    <property type="entry name" value="FDX_ACB"/>
    <property type="match status" value="1"/>
</dbReference>
<dbReference type="PANTHER" id="PTHR10947">
    <property type="entry name" value="PHENYLALANYL-TRNA SYNTHETASE BETA CHAIN AND LEUCINE-RICH REPEAT-CONTAINING PROTEIN 47"/>
    <property type="match status" value="1"/>
</dbReference>
<keyword evidence="10 15" id="KW-0460">Magnesium</keyword>
<dbReference type="Gene3D" id="3.30.56.10">
    <property type="match status" value="2"/>
</dbReference>
<evidence type="ECO:0000256" key="7">
    <source>
        <dbReference type="ARBA" id="ARBA00022723"/>
    </source>
</evidence>
<dbReference type="SMART" id="SM00896">
    <property type="entry name" value="FDX-ACB"/>
    <property type="match status" value="1"/>
</dbReference>
<feature type="binding site" evidence="15">
    <location>
        <position position="473"/>
    </location>
    <ligand>
        <name>Mg(2+)</name>
        <dbReference type="ChEBI" id="CHEBI:18420"/>
        <note>shared with alpha subunit</note>
    </ligand>
</feature>
<feature type="domain" description="TRNA-binding" evidence="17">
    <location>
        <begin position="39"/>
        <end position="150"/>
    </location>
</feature>
<dbReference type="SMART" id="SM00873">
    <property type="entry name" value="B3_4"/>
    <property type="match status" value="1"/>
</dbReference>
<organism evidence="20 21">
    <name type="scientific">Nitrosospira multiformis</name>
    <dbReference type="NCBI Taxonomy" id="1231"/>
    <lineage>
        <taxon>Bacteria</taxon>
        <taxon>Pseudomonadati</taxon>
        <taxon>Pseudomonadota</taxon>
        <taxon>Betaproteobacteria</taxon>
        <taxon>Nitrosomonadales</taxon>
        <taxon>Nitrosomonadaceae</taxon>
        <taxon>Nitrosospira</taxon>
    </lineage>
</organism>
<dbReference type="PROSITE" id="PS51483">
    <property type="entry name" value="B5"/>
    <property type="match status" value="1"/>
</dbReference>
<keyword evidence="6 15" id="KW-0436">Ligase</keyword>
<evidence type="ECO:0000256" key="8">
    <source>
        <dbReference type="ARBA" id="ARBA00022741"/>
    </source>
</evidence>
<comment type="subcellular location">
    <subcellularLocation>
        <location evidence="1 15">Cytoplasm</location>
    </subcellularLocation>
</comment>
<keyword evidence="13 15" id="KW-0030">Aminoacyl-tRNA synthetase</keyword>
<feature type="binding site" evidence="15">
    <location>
        <position position="463"/>
    </location>
    <ligand>
        <name>Mg(2+)</name>
        <dbReference type="ChEBI" id="CHEBI:18420"/>
        <note>shared with alpha subunit</note>
    </ligand>
</feature>
<protein>
    <recommendedName>
        <fullName evidence="15">Phenylalanine--tRNA ligase beta subunit</fullName>
        <ecNumber evidence="15">6.1.1.20</ecNumber>
    </recommendedName>
    <alternativeName>
        <fullName evidence="15">Phenylalanyl-tRNA synthetase beta subunit</fullName>
        <shortName evidence="15">PheRS</shortName>
    </alternativeName>
</protein>
<keyword evidence="5 16" id="KW-0820">tRNA-binding</keyword>
<dbReference type="InterPro" id="IPR009061">
    <property type="entry name" value="DNA-bd_dom_put_sf"/>
</dbReference>
<dbReference type="NCBIfam" id="TIGR00472">
    <property type="entry name" value="pheT_bact"/>
    <property type="match status" value="1"/>
</dbReference>
<dbReference type="EC" id="6.1.1.20" evidence="15"/>
<dbReference type="SMART" id="SM00874">
    <property type="entry name" value="B5"/>
    <property type="match status" value="1"/>
</dbReference>
<dbReference type="SUPFAM" id="SSF46955">
    <property type="entry name" value="Putative DNA-binding domain"/>
    <property type="match status" value="1"/>
</dbReference>
<dbReference type="InterPro" id="IPR012340">
    <property type="entry name" value="NA-bd_OB-fold"/>
</dbReference>
<keyword evidence="8 15" id="KW-0547">Nucleotide-binding</keyword>
<feature type="binding site" evidence="15">
    <location>
        <position position="469"/>
    </location>
    <ligand>
        <name>Mg(2+)</name>
        <dbReference type="ChEBI" id="CHEBI:18420"/>
        <note>shared with alpha subunit</note>
    </ligand>
</feature>
<accession>A0ABY0T8X6</accession>
<proteinExistence type="inferred from homology"/>
<dbReference type="CDD" id="cd00769">
    <property type="entry name" value="PheRS_beta_core"/>
    <property type="match status" value="1"/>
</dbReference>
<evidence type="ECO:0000259" key="18">
    <source>
        <dbReference type="PROSITE" id="PS51447"/>
    </source>
</evidence>
<evidence type="ECO:0000256" key="10">
    <source>
        <dbReference type="ARBA" id="ARBA00022842"/>
    </source>
</evidence>
<dbReference type="EMBL" id="FNKY01000001">
    <property type="protein sequence ID" value="SDQ46075.1"/>
    <property type="molecule type" value="Genomic_DNA"/>
</dbReference>
<dbReference type="Pfam" id="PF03483">
    <property type="entry name" value="B3_4"/>
    <property type="match status" value="1"/>
</dbReference>
<dbReference type="Gene3D" id="3.50.40.10">
    <property type="entry name" value="Phenylalanyl-trna Synthetase, Chain B, domain 3"/>
    <property type="match status" value="1"/>
</dbReference>
<dbReference type="SUPFAM" id="SSF56037">
    <property type="entry name" value="PheT/TilS domain"/>
    <property type="match status" value="1"/>
</dbReference>
<dbReference type="Proteomes" id="UP000183471">
    <property type="component" value="Unassembled WGS sequence"/>
</dbReference>
<evidence type="ECO:0000256" key="13">
    <source>
        <dbReference type="ARBA" id="ARBA00023146"/>
    </source>
</evidence>
<dbReference type="InterPro" id="IPR020825">
    <property type="entry name" value="Phe-tRNA_synthase-like_B3/B4"/>
</dbReference>
<dbReference type="SUPFAM" id="SSF55681">
    <property type="entry name" value="Class II aaRS and biotin synthetases"/>
    <property type="match status" value="1"/>
</dbReference>
<evidence type="ECO:0000313" key="20">
    <source>
        <dbReference type="EMBL" id="SDQ46075.1"/>
    </source>
</evidence>
<name>A0ABY0T8X6_9PROT</name>
<evidence type="ECO:0000256" key="16">
    <source>
        <dbReference type="PROSITE-ProRule" id="PRU00209"/>
    </source>
</evidence>
<dbReference type="Gene3D" id="3.30.70.380">
    <property type="entry name" value="Ferrodoxin-fold anticodon-binding domain"/>
    <property type="match status" value="1"/>
</dbReference>
<keyword evidence="21" id="KW-1185">Reference proteome</keyword>
<keyword evidence="7 15" id="KW-0479">Metal-binding</keyword>
<dbReference type="InterPro" id="IPR002547">
    <property type="entry name" value="tRNA-bd_dom"/>
</dbReference>
<evidence type="ECO:0000259" key="19">
    <source>
        <dbReference type="PROSITE" id="PS51483"/>
    </source>
</evidence>
<dbReference type="InterPro" id="IPR005121">
    <property type="entry name" value="Fdx_antiC-bd"/>
</dbReference>
<feature type="domain" description="B5" evidence="19">
    <location>
        <begin position="407"/>
        <end position="485"/>
    </location>
</feature>
<dbReference type="InterPro" id="IPR041616">
    <property type="entry name" value="PheRS_beta_core"/>
</dbReference>
<dbReference type="InterPro" id="IPR045060">
    <property type="entry name" value="Phe-tRNA-ligase_IIc_bsu"/>
</dbReference>
<dbReference type="Pfam" id="PF01588">
    <property type="entry name" value="tRNA_bind"/>
    <property type="match status" value="1"/>
</dbReference>
<dbReference type="InterPro" id="IPR036690">
    <property type="entry name" value="Fdx_antiC-bd_sf"/>
</dbReference>
<dbReference type="PROSITE" id="PS50886">
    <property type="entry name" value="TRBD"/>
    <property type="match status" value="1"/>
</dbReference>
<evidence type="ECO:0000256" key="5">
    <source>
        <dbReference type="ARBA" id="ARBA00022555"/>
    </source>
</evidence>
<reference evidence="20 21" key="1">
    <citation type="submission" date="2016-10" db="EMBL/GenBank/DDBJ databases">
        <authorList>
            <person name="Varghese N."/>
            <person name="Submissions S."/>
        </authorList>
    </citation>
    <scope>NUCLEOTIDE SEQUENCE [LARGE SCALE GENOMIC DNA]</scope>
    <source>
        <strain evidence="20 21">Nl1</strain>
    </source>
</reference>
<feature type="binding site" evidence="15">
    <location>
        <position position="472"/>
    </location>
    <ligand>
        <name>Mg(2+)</name>
        <dbReference type="ChEBI" id="CHEBI:18420"/>
        <note>shared with alpha subunit</note>
    </ligand>
</feature>
<dbReference type="HAMAP" id="MF_00283">
    <property type="entry name" value="Phe_tRNA_synth_beta1"/>
    <property type="match status" value="1"/>
</dbReference>
<dbReference type="InterPro" id="IPR005147">
    <property type="entry name" value="tRNA_synthase_B5-dom"/>
</dbReference>
<evidence type="ECO:0000256" key="11">
    <source>
        <dbReference type="ARBA" id="ARBA00022884"/>
    </source>
</evidence>
<keyword evidence="4 15" id="KW-0963">Cytoplasm</keyword>
<sequence length="797" mass="87434">MKFSENWLRTFVDPPLSTRDLAHALTMAGLEVEAIEPVAPAFNKVVVAEVLSVEKHPDADHLNVCQVNAGSTASNEPLQIVCGAMNVRAGIKVPCALAGAQLPKVVIEQTRIRGVESSGMLCSARELGLEETEAGLLLLPGDAPIGVDFRDYYELDDTLITLKLTPNRADCLGLSGIAREVAAITSGMLKPLEIEPVQDRIEESLAVYVDAPDACPLYCGRVVREISLDVPTPQWMIRRLERSGIRTINAVVDVTNYVMLETGQPLHAFDLARITGGHTGAGAIHVRYAGSGEMLQLLNGEDLVLQPDMLVIADEAKPLALAGIMGGNESGVQQGTTGLFLESAFFSQEVIAGKSFRLGFSSDSAHRFERGVDFAATRNAMERATSLVLDICGGRAGPITEVRGKLPQRNPIDLRLERSRRVLGITLDEATAATLLRRLQFNFSSTAGVAGVFRVTPPSYRFDLAIEEDLIEELARIYGYNHIPAAFPHAKLGMLPASESVHASPQLRKILVGRDYQEVINYAFVDVSWELELAGEKTPIALKNPLSSQMGVMRSSLLGGLISNLQFNLNRKQARVRLFEIGCCFVREGETYAQPEKLAGLCYGDAVAEQWGMSARRVDFYDVKADIEALFWPALPNFEVVSHPTLHPGKSARIRLGERIAGYLGELHPRWQQKLGLPDSAVLFELDLDILLTRKLPMAAEISKFPLIRRDIAVVVEEDITVQAMLDGMQAEKSPMILEISLFDVYRGKGMENGEKSLAFRVLLQDTQKTLTDAEVDLVMTKLINILENQFGARLRN</sequence>
<dbReference type="CDD" id="cd02796">
    <property type="entry name" value="tRNA_bind_bactPheRS"/>
    <property type="match status" value="1"/>
</dbReference>
<dbReference type="InterPro" id="IPR004532">
    <property type="entry name" value="Phe-tRNA-ligase_IIc_bsu_bact"/>
</dbReference>
<dbReference type="Gene3D" id="3.30.930.10">
    <property type="entry name" value="Bira Bifunctional Protein, Domain 2"/>
    <property type="match status" value="1"/>
</dbReference>
<evidence type="ECO:0000256" key="12">
    <source>
        <dbReference type="ARBA" id="ARBA00022917"/>
    </source>
</evidence>
<keyword evidence="9 15" id="KW-0067">ATP-binding</keyword>
<keyword evidence="11 16" id="KW-0694">RNA-binding</keyword>
<comment type="cofactor">
    <cofactor evidence="15">
        <name>Mg(2+)</name>
        <dbReference type="ChEBI" id="CHEBI:18420"/>
    </cofactor>
    <text evidence="15">Binds 2 magnesium ions per tetramer.</text>
</comment>
<dbReference type="Pfam" id="PF03147">
    <property type="entry name" value="FDX-ACB"/>
    <property type="match status" value="1"/>
</dbReference>
<keyword evidence="12 15" id="KW-0648">Protein biosynthesis</keyword>
<dbReference type="Pfam" id="PF03484">
    <property type="entry name" value="B5"/>
    <property type="match status" value="1"/>
</dbReference>
<evidence type="ECO:0000259" key="17">
    <source>
        <dbReference type="PROSITE" id="PS50886"/>
    </source>
</evidence>
<evidence type="ECO:0000256" key="14">
    <source>
        <dbReference type="ARBA" id="ARBA00049255"/>
    </source>
</evidence>
<dbReference type="SUPFAM" id="SSF54991">
    <property type="entry name" value="Anticodon-binding domain of PheRS"/>
    <property type="match status" value="1"/>
</dbReference>
<evidence type="ECO:0000256" key="6">
    <source>
        <dbReference type="ARBA" id="ARBA00022598"/>
    </source>
</evidence>
<feature type="domain" description="FDX-ACB" evidence="18">
    <location>
        <begin position="703"/>
        <end position="796"/>
    </location>
</feature>
<evidence type="ECO:0000256" key="4">
    <source>
        <dbReference type="ARBA" id="ARBA00022490"/>
    </source>
</evidence>
<dbReference type="SUPFAM" id="SSF50249">
    <property type="entry name" value="Nucleic acid-binding proteins"/>
    <property type="match status" value="1"/>
</dbReference>
<evidence type="ECO:0000256" key="3">
    <source>
        <dbReference type="ARBA" id="ARBA00011209"/>
    </source>
</evidence>
<evidence type="ECO:0000256" key="9">
    <source>
        <dbReference type="ARBA" id="ARBA00022840"/>
    </source>
</evidence>